<protein>
    <submittedName>
        <fullName evidence="1">Uncharacterized protein</fullName>
    </submittedName>
</protein>
<keyword evidence="2" id="KW-1185">Reference proteome</keyword>
<dbReference type="STRING" id="390270.SAMN04488005_1675"/>
<dbReference type="OrthoDB" id="7651906at2"/>
<dbReference type="Proteomes" id="UP000199478">
    <property type="component" value="Unassembled WGS sequence"/>
</dbReference>
<dbReference type="RefSeq" id="WP_090198825.1">
    <property type="nucleotide sequence ID" value="NZ_FOYP01000001.1"/>
</dbReference>
<sequence length="108" mass="11726">MNNLDDQGPAAFDDAAARVAETAELYLSIRNLLRQMIAEIETATAIPPKAILSKLSDLQAAHLKVLAAEEAFYALQQANEPDTTIDYDALRDDIGGQLDRIRAALDAD</sequence>
<gene>
    <name evidence="1" type="ORF">SAMN04488005_1675</name>
</gene>
<accession>A0A1I6GHK2</accession>
<name>A0A1I6GHK2_9RHOB</name>
<organism evidence="1 2">
    <name type="scientific">Yoonia tamlensis</name>
    <dbReference type="NCBI Taxonomy" id="390270"/>
    <lineage>
        <taxon>Bacteria</taxon>
        <taxon>Pseudomonadati</taxon>
        <taxon>Pseudomonadota</taxon>
        <taxon>Alphaproteobacteria</taxon>
        <taxon>Rhodobacterales</taxon>
        <taxon>Paracoccaceae</taxon>
        <taxon>Yoonia</taxon>
    </lineage>
</organism>
<evidence type="ECO:0000313" key="2">
    <source>
        <dbReference type="Proteomes" id="UP000199478"/>
    </source>
</evidence>
<reference evidence="2" key="1">
    <citation type="submission" date="2016-10" db="EMBL/GenBank/DDBJ databases">
        <authorList>
            <person name="Varghese N."/>
            <person name="Submissions S."/>
        </authorList>
    </citation>
    <scope>NUCLEOTIDE SEQUENCE [LARGE SCALE GENOMIC DNA]</scope>
    <source>
        <strain evidence="2">DSM 26879</strain>
    </source>
</reference>
<proteinExistence type="predicted"/>
<dbReference type="EMBL" id="FOYP01000001">
    <property type="protein sequence ID" value="SFR41658.1"/>
    <property type="molecule type" value="Genomic_DNA"/>
</dbReference>
<evidence type="ECO:0000313" key="1">
    <source>
        <dbReference type="EMBL" id="SFR41658.1"/>
    </source>
</evidence>
<dbReference type="AlphaFoldDB" id="A0A1I6GHK2"/>